<dbReference type="Proteomes" id="UP000664534">
    <property type="component" value="Unassembled WGS sequence"/>
</dbReference>
<evidence type="ECO:0000313" key="2">
    <source>
        <dbReference type="Proteomes" id="UP000664534"/>
    </source>
</evidence>
<dbReference type="Pfam" id="PF11913">
    <property type="entry name" value="DUF3431"/>
    <property type="match status" value="1"/>
</dbReference>
<name>A0A8H3EMC8_9LECA</name>
<dbReference type="EMBL" id="CAJPDT010000004">
    <property type="protein sequence ID" value="CAF9908058.1"/>
    <property type="molecule type" value="Genomic_DNA"/>
</dbReference>
<sequence length="277" mass="31279">MSGEQIKTTKSPSQQTNAIASSLDQIVDIPKETKALVVSARSHDVVQWMKDVHEDWIQYPYIVTEDTNPSSTLSVPANNGNEAMRYFSFIIDNYDSLPDIIAFRHGHNTAWHQASDSAAEINHLNLATVRSRGYQNFNCIMGFGCDQHIYLAEKQRAENESTNEPSKLLSTRSEPPVDEAIYDNWDAWFGVPMPEDVAAACCAQFVVTKEAVYQRTKEKYVEYRQWLLSTDLGNSHSGMVFERLWHVVFGMPPVMCMSNEQCYCDAYTSPLSGTCPP</sequence>
<proteinExistence type="predicted"/>
<accession>A0A8H3EMC8</accession>
<dbReference type="OrthoDB" id="426718at2759"/>
<dbReference type="PANTHER" id="PTHR37490">
    <property type="entry name" value="EXPRESSED PROTEIN"/>
    <property type="match status" value="1"/>
</dbReference>
<comment type="caution">
    <text evidence="1">The sequence shown here is derived from an EMBL/GenBank/DDBJ whole genome shotgun (WGS) entry which is preliminary data.</text>
</comment>
<keyword evidence="2" id="KW-1185">Reference proteome</keyword>
<evidence type="ECO:0000313" key="1">
    <source>
        <dbReference type="EMBL" id="CAF9908058.1"/>
    </source>
</evidence>
<dbReference type="InterPro" id="IPR021838">
    <property type="entry name" value="DUF3431"/>
</dbReference>
<organism evidence="1 2">
    <name type="scientific">Imshaugia aleurites</name>
    <dbReference type="NCBI Taxonomy" id="172621"/>
    <lineage>
        <taxon>Eukaryota</taxon>
        <taxon>Fungi</taxon>
        <taxon>Dikarya</taxon>
        <taxon>Ascomycota</taxon>
        <taxon>Pezizomycotina</taxon>
        <taxon>Lecanoromycetes</taxon>
        <taxon>OSLEUM clade</taxon>
        <taxon>Lecanoromycetidae</taxon>
        <taxon>Lecanorales</taxon>
        <taxon>Lecanorineae</taxon>
        <taxon>Parmeliaceae</taxon>
        <taxon>Imshaugia</taxon>
    </lineage>
</organism>
<dbReference type="AlphaFoldDB" id="A0A8H3EMC8"/>
<dbReference type="PANTHER" id="PTHR37490:SF3">
    <property type="entry name" value="DUF3431 DOMAIN CONTAINING PROTEIN"/>
    <property type="match status" value="1"/>
</dbReference>
<reference evidence="1" key="1">
    <citation type="submission" date="2021-03" db="EMBL/GenBank/DDBJ databases">
        <authorList>
            <person name="Tagirdzhanova G."/>
        </authorList>
    </citation>
    <scope>NUCLEOTIDE SEQUENCE</scope>
</reference>
<protein>
    <submittedName>
        <fullName evidence="1">Uncharacterized protein</fullName>
    </submittedName>
</protein>
<gene>
    <name evidence="1" type="ORF">IMSHALPRED_006569</name>
</gene>